<dbReference type="SMART" id="SM00382">
    <property type="entry name" value="AAA"/>
    <property type="match status" value="1"/>
</dbReference>
<sequence>MDEFSDVVTKLVQIAKIGALGDGEKVRIQALRLVRSLREAGNPIAELIQNEVFSQRFDQSAASAIRRVKDTGLTSPVPADNETNSELLNVEDPVTLPNGFVSSEEIKGPLNLIISERKNTKRLIEAGIMPTSKILFTGPPGVGKTVCAKYLALKLKVPLLTLDLATVVSSYLGKTGNNIKRSLEYARSRPCVLLLDELDAIAKKRDDHSDVGETKRLVTVLLQELDQWQGNNLLVAATNHYHLLDPAVQRRFDQVVEFKRPSTEDLMRVGGALTAGSDLPKDWMYFVSALMQETSYSDFQREINNLRKAQLLEGEVGATNFLKMLLERQCPDDRAHRKQLALLLVTKGKASQRTASKITGVSRDTLRSALSAGAK</sequence>
<evidence type="ECO:0000259" key="4">
    <source>
        <dbReference type="SMART" id="SM00382"/>
    </source>
</evidence>
<keyword evidence="6" id="KW-1185">Reference proteome</keyword>
<dbReference type="Gene3D" id="3.40.50.300">
    <property type="entry name" value="P-loop containing nucleotide triphosphate hydrolases"/>
    <property type="match status" value="1"/>
</dbReference>
<dbReference type="CDD" id="cd19481">
    <property type="entry name" value="RecA-like_protease"/>
    <property type="match status" value="1"/>
</dbReference>
<dbReference type="InterPro" id="IPR027417">
    <property type="entry name" value="P-loop_NTPase"/>
</dbReference>
<feature type="domain" description="AAA+ ATPase" evidence="4">
    <location>
        <begin position="130"/>
        <end position="262"/>
    </location>
</feature>
<dbReference type="EMBL" id="JAMDGZ010000083">
    <property type="protein sequence ID" value="MDD1017275.1"/>
    <property type="molecule type" value="Genomic_DNA"/>
</dbReference>
<dbReference type="GO" id="GO:0005524">
    <property type="term" value="F:ATP binding"/>
    <property type="evidence" value="ECO:0007669"/>
    <property type="project" value="UniProtKB-KW"/>
</dbReference>
<dbReference type="InterPro" id="IPR003959">
    <property type="entry name" value="ATPase_AAA_core"/>
</dbReference>
<proteinExistence type="inferred from homology"/>
<protein>
    <submittedName>
        <fullName evidence="5">ATP-binding protein</fullName>
    </submittedName>
</protein>
<dbReference type="InterPro" id="IPR003593">
    <property type="entry name" value="AAA+_ATPase"/>
</dbReference>
<keyword evidence="3 5" id="KW-0067">ATP-binding</keyword>
<evidence type="ECO:0000313" key="6">
    <source>
        <dbReference type="Proteomes" id="UP001148184"/>
    </source>
</evidence>
<dbReference type="Pfam" id="PF00004">
    <property type="entry name" value="AAA"/>
    <property type="match status" value="1"/>
</dbReference>
<accession>A0ABT5PGE8</accession>
<dbReference type="SUPFAM" id="SSF52540">
    <property type="entry name" value="P-loop containing nucleoside triphosphate hydrolases"/>
    <property type="match status" value="1"/>
</dbReference>
<evidence type="ECO:0000313" key="5">
    <source>
        <dbReference type="EMBL" id="MDD1017275.1"/>
    </source>
</evidence>
<comment type="caution">
    <text evidence="5">The sequence shown here is derived from an EMBL/GenBank/DDBJ whole genome shotgun (WGS) entry which is preliminary data.</text>
</comment>
<name>A0ABT5PGE8_9PSED</name>
<dbReference type="PANTHER" id="PTHR23073">
    <property type="entry name" value="26S PROTEASOME REGULATORY SUBUNIT"/>
    <property type="match status" value="1"/>
</dbReference>
<comment type="similarity">
    <text evidence="1">Belongs to the AAA ATPase family.</text>
</comment>
<evidence type="ECO:0000256" key="2">
    <source>
        <dbReference type="ARBA" id="ARBA00022741"/>
    </source>
</evidence>
<dbReference type="Proteomes" id="UP001148184">
    <property type="component" value="Unassembled WGS sequence"/>
</dbReference>
<gene>
    <name evidence="5" type="ORF">M5G17_26835</name>
</gene>
<dbReference type="InterPro" id="IPR050221">
    <property type="entry name" value="26S_Proteasome_ATPase"/>
</dbReference>
<dbReference type="RefSeq" id="WP_273895884.1">
    <property type="nucleotide sequence ID" value="NZ_JAMDGP010000095.1"/>
</dbReference>
<reference evidence="5 6" key="1">
    <citation type="submission" date="2022-05" db="EMBL/GenBank/DDBJ databases">
        <title>Novel Pseudomonas spp. Isolated from a Rainbow Trout Aquaculture Facility.</title>
        <authorList>
            <person name="Testerman T."/>
            <person name="Graf J."/>
        </authorList>
    </citation>
    <scope>NUCLEOTIDE SEQUENCE [LARGE SCALE GENOMIC DNA]</scope>
    <source>
        <strain evidence="5 6">ID1025</strain>
    </source>
</reference>
<evidence type="ECO:0000256" key="3">
    <source>
        <dbReference type="ARBA" id="ARBA00022840"/>
    </source>
</evidence>
<keyword evidence="2" id="KW-0547">Nucleotide-binding</keyword>
<organism evidence="5 6">
    <name type="scientific">Pseudomonas rubra</name>
    <dbReference type="NCBI Taxonomy" id="2942627"/>
    <lineage>
        <taxon>Bacteria</taxon>
        <taxon>Pseudomonadati</taxon>
        <taxon>Pseudomonadota</taxon>
        <taxon>Gammaproteobacteria</taxon>
        <taxon>Pseudomonadales</taxon>
        <taxon>Pseudomonadaceae</taxon>
        <taxon>Pseudomonas</taxon>
    </lineage>
</organism>
<evidence type="ECO:0000256" key="1">
    <source>
        <dbReference type="ARBA" id="ARBA00006914"/>
    </source>
</evidence>